<reference evidence="1" key="1">
    <citation type="submission" date="2011-01" db="EMBL/GenBank/DDBJ databases">
        <title>The Genome Sequence of Nematocida parisii strain ERTm3.</title>
        <authorList>
            <consortium name="The Broad Institute Genome Sequencing Platform"/>
            <consortium name="The Broad Institute Genome Sequencing Center for Infectious Disease"/>
            <person name="Cuomo C."/>
            <person name="Troemel E."/>
            <person name="Young S.K."/>
            <person name="Zeng Q."/>
            <person name="Gargeya S."/>
            <person name="Fitzgerald M."/>
            <person name="Haas B."/>
            <person name="Abouelleil A."/>
            <person name="Alvarado L."/>
            <person name="Arachchi H.M."/>
            <person name="Berlin A."/>
            <person name="Chapman S.B."/>
            <person name="Gearin G."/>
            <person name="Goldberg J."/>
            <person name="Griggs A."/>
            <person name="Gujja S."/>
            <person name="Hansen M."/>
            <person name="Heiman D."/>
            <person name="Howarth C."/>
            <person name="Larimer J."/>
            <person name="Lui A."/>
            <person name="MacDonald P.J.P."/>
            <person name="McCowen C."/>
            <person name="Montmayeur A."/>
            <person name="Murphy C."/>
            <person name="Neiman D."/>
            <person name="Pearson M."/>
            <person name="Priest M."/>
            <person name="Roberts A."/>
            <person name="Saif S."/>
            <person name="Shea T."/>
            <person name="Sisk P."/>
            <person name="Stolte C."/>
            <person name="Sykes S."/>
            <person name="Wortman J."/>
            <person name="Nusbaum C."/>
            <person name="Birren B."/>
        </authorList>
    </citation>
    <scope>NUCLEOTIDE SEQUENCE</scope>
    <source>
        <strain evidence="1">ERTm3</strain>
    </source>
</reference>
<gene>
    <name evidence="1" type="ORF">NEQG_01367</name>
</gene>
<sequence length="60" mass="7439">MWHLTILIYIKIKSSLIFYNISDYIKIWIGFMYKWDNQTVCRHSCINERTKQHLQTNFQI</sequence>
<dbReference type="HOGENOM" id="CLU_2942308_0_0_1"/>
<dbReference type="AlphaFoldDB" id="I3EHI0"/>
<protein>
    <submittedName>
        <fullName evidence="1">Uncharacterized protein</fullName>
    </submittedName>
</protein>
<organism evidence="1 2">
    <name type="scientific">Nematocida parisii (strain ERTm3)</name>
    <name type="common">Nematode killer fungus</name>
    <dbReference type="NCBI Taxonomy" id="935791"/>
    <lineage>
        <taxon>Eukaryota</taxon>
        <taxon>Fungi</taxon>
        <taxon>Fungi incertae sedis</taxon>
        <taxon>Microsporidia</taxon>
        <taxon>Nematocida</taxon>
    </lineage>
</organism>
<keyword evidence="2" id="KW-1185">Reference proteome</keyword>
<name>I3EHI0_NEMP3</name>
<proteinExistence type="predicted"/>
<dbReference type="Proteomes" id="UP000002872">
    <property type="component" value="Unassembled WGS sequence"/>
</dbReference>
<accession>I3EHI0</accession>
<dbReference type="VEuPathDB" id="MicrosporidiaDB:NEQG_01367"/>
<dbReference type="InParanoid" id="I3EHI0"/>
<dbReference type="EMBL" id="GL870878">
    <property type="protein sequence ID" value="EIJ88677.1"/>
    <property type="molecule type" value="Genomic_DNA"/>
</dbReference>
<evidence type="ECO:0000313" key="1">
    <source>
        <dbReference type="EMBL" id="EIJ88677.1"/>
    </source>
</evidence>
<evidence type="ECO:0000313" key="2">
    <source>
        <dbReference type="Proteomes" id="UP000002872"/>
    </source>
</evidence>